<dbReference type="Gene3D" id="2.60.40.1900">
    <property type="entry name" value="Beta-microseminoprotein (PSP94) domain"/>
    <property type="match status" value="1"/>
</dbReference>
<dbReference type="KEGG" id="bbel:109482683"/>
<dbReference type="GeneID" id="109482683"/>
<dbReference type="RefSeq" id="XP_019641069.1">
    <property type="nucleotide sequence ID" value="XM_019785510.1"/>
</dbReference>
<name>A0A6P5A463_BRABE</name>
<protein>
    <submittedName>
        <fullName evidence="3">Uncharacterized protein LOC109482683</fullName>
    </submittedName>
</protein>
<dbReference type="AlphaFoldDB" id="A0A6P5A463"/>
<organism evidence="2 3">
    <name type="scientific">Branchiostoma belcheri</name>
    <name type="common">Amphioxus</name>
    <dbReference type="NCBI Taxonomy" id="7741"/>
    <lineage>
        <taxon>Eukaryota</taxon>
        <taxon>Metazoa</taxon>
        <taxon>Chordata</taxon>
        <taxon>Cephalochordata</taxon>
        <taxon>Leptocardii</taxon>
        <taxon>Amphioxiformes</taxon>
        <taxon>Branchiostomatidae</taxon>
        <taxon>Branchiostoma</taxon>
    </lineage>
</organism>
<dbReference type="Proteomes" id="UP000515135">
    <property type="component" value="Unplaced"/>
</dbReference>
<gene>
    <name evidence="3" type="primary">LOC109482683</name>
</gene>
<keyword evidence="1" id="KW-0732">Signal</keyword>
<evidence type="ECO:0000256" key="1">
    <source>
        <dbReference type="SAM" id="SignalP"/>
    </source>
</evidence>
<feature type="chain" id="PRO_5028289578" evidence="1">
    <location>
        <begin position="22"/>
        <end position="102"/>
    </location>
</feature>
<sequence>MANLVYVALLVASAALANVKAGYVVQEPCPTNPNGVHYHHGDSFEEGCFRCNCFAGGYSCVEMFSNCQYPEGCMKVYNDNGCELMAVDQANVVCHPTFCALK</sequence>
<evidence type="ECO:0000313" key="3">
    <source>
        <dbReference type="RefSeq" id="XP_019641069.1"/>
    </source>
</evidence>
<feature type="signal peptide" evidence="1">
    <location>
        <begin position="1"/>
        <end position="21"/>
    </location>
</feature>
<proteinExistence type="predicted"/>
<accession>A0A6P5A463</accession>
<keyword evidence="2" id="KW-1185">Reference proteome</keyword>
<evidence type="ECO:0000313" key="2">
    <source>
        <dbReference type="Proteomes" id="UP000515135"/>
    </source>
</evidence>
<reference evidence="3" key="1">
    <citation type="submission" date="2025-08" db="UniProtKB">
        <authorList>
            <consortium name="RefSeq"/>
        </authorList>
    </citation>
    <scope>IDENTIFICATION</scope>
    <source>
        <tissue evidence="3">Gonad</tissue>
    </source>
</reference>